<comment type="caution">
    <text evidence="3">The sequence shown here is derived from an EMBL/GenBank/DDBJ whole genome shotgun (WGS) entry which is preliminary data.</text>
</comment>
<gene>
    <name evidence="3" type="ORF">V5799_031081</name>
</gene>
<sequence length="209" mass="22616">MALVWLTTLLLLTLCSHSPAEERPSETDEAPKLTELSAEDINMWRTSGLVDDLSLADAPHALIDVKFGSTTVMKLGETLAPGQAASAPMVSLDGFLHCGPPYTLIMVDPDAPNKGNPTARSWLHWMVINAEHKSRFQDGEVAMPYNGPTPPKGSGPHRYALLVYCQDGKRLNSADVAPQQRNNFQVTSIAQKVPSSIPAAGTFFYAENA</sequence>
<dbReference type="CDD" id="cd00866">
    <property type="entry name" value="PEBP_euk"/>
    <property type="match status" value="1"/>
</dbReference>
<dbReference type="AlphaFoldDB" id="A0AAQ4ELB1"/>
<dbReference type="Proteomes" id="UP001321473">
    <property type="component" value="Unassembled WGS sequence"/>
</dbReference>
<dbReference type="InterPro" id="IPR008914">
    <property type="entry name" value="PEBP"/>
</dbReference>
<organism evidence="3 4">
    <name type="scientific">Amblyomma americanum</name>
    <name type="common">Lone star tick</name>
    <dbReference type="NCBI Taxonomy" id="6943"/>
    <lineage>
        <taxon>Eukaryota</taxon>
        <taxon>Metazoa</taxon>
        <taxon>Ecdysozoa</taxon>
        <taxon>Arthropoda</taxon>
        <taxon>Chelicerata</taxon>
        <taxon>Arachnida</taxon>
        <taxon>Acari</taxon>
        <taxon>Parasitiformes</taxon>
        <taxon>Ixodida</taxon>
        <taxon>Ixodoidea</taxon>
        <taxon>Ixodidae</taxon>
        <taxon>Amblyomminae</taxon>
        <taxon>Amblyomma</taxon>
    </lineage>
</organism>
<comment type="similarity">
    <text evidence="1">Belongs to the phosphatidylethanolamine-binding protein family.</text>
</comment>
<name>A0AAQ4ELB1_AMBAM</name>
<dbReference type="PROSITE" id="PS01220">
    <property type="entry name" value="PBP"/>
    <property type="match status" value="1"/>
</dbReference>
<dbReference type="Gene3D" id="3.90.280.10">
    <property type="entry name" value="PEBP-like"/>
    <property type="match status" value="1"/>
</dbReference>
<keyword evidence="2" id="KW-0732">Signal</keyword>
<evidence type="ECO:0008006" key="5">
    <source>
        <dbReference type="Google" id="ProtNLM"/>
    </source>
</evidence>
<dbReference type="PANTHER" id="PTHR11362">
    <property type="entry name" value="PHOSPHATIDYLETHANOLAMINE-BINDING PROTEIN"/>
    <property type="match status" value="1"/>
</dbReference>
<evidence type="ECO:0000256" key="1">
    <source>
        <dbReference type="ARBA" id="ARBA00007091"/>
    </source>
</evidence>
<evidence type="ECO:0000313" key="4">
    <source>
        <dbReference type="Proteomes" id="UP001321473"/>
    </source>
</evidence>
<accession>A0AAQ4ELB1</accession>
<dbReference type="Pfam" id="PF01161">
    <property type="entry name" value="PBP"/>
    <property type="match status" value="1"/>
</dbReference>
<feature type="signal peptide" evidence="2">
    <location>
        <begin position="1"/>
        <end position="20"/>
    </location>
</feature>
<proteinExistence type="inferred from homology"/>
<evidence type="ECO:0000313" key="3">
    <source>
        <dbReference type="EMBL" id="KAK8775575.1"/>
    </source>
</evidence>
<protein>
    <recommendedName>
        <fullName evidence="5">Phosphatidylethanolamine-binding protein</fullName>
    </recommendedName>
</protein>
<dbReference type="SUPFAM" id="SSF49777">
    <property type="entry name" value="PEBP-like"/>
    <property type="match status" value="1"/>
</dbReference>
<dbReference type="InterPro" id="IPR035810">
    <property type="entry name" value="PEBP_euk"/>
</dbReference>
<dbReference type="InterPro" id="IPR036610">
    <property type="entry name" value="PEBP-like_sf"/>
</dbReference>
<feature type="chain" id="PRO_5042819552" description="Phosphatidylethanolamine-binding protein" evidence="2">
    <location>
        <begin position="21"/>
        <end position="209"/>
    </location>
</feature>
<reference evidence="3 4" key="1">
    <citation type="journal article" date="2023" name="Arcadia Sci">
        <title>De novo assembly of a long-read Amblyomma americanum tick genome.</title>
        <authorList>
            <person name="Chou S."/>
            <person name="Poskanzer K.E."/>
            <person name="Rollins M."/>
            <person name="Thuy-Boun P.S."/>
        </authorList>
    </citation>
    <scope>NUCLEOTIDE SEQUENCE [LARGE SCALE GENOMIC DNA]</scope>
    <source>
        <strain evidence="3">F_SG_1</strain>
        <tissue evidence="3">Salivary glands</tissue>
    </source>
</reference>
<dbReference type="InterPro" id="IPR001858">
    <property type="entry name" value="Phosphatidylethanolamine-bd_CS"/>
</dbReference>
<dbReference type="EMBL" id="JARKHS020013936">
    <property type="protein sequence ID" value="KAK8775575.1"/>
    <property type="molecule type" value="Genomic_DNA"/>
</dbReference>
<evidence type="ECO:0000256" key="2">
    <source>
        <dbReference type="SAM" id="SignalP"/>
    </source>
</evidence>
<dbReference type="PANTHER" id="PTHR11362:SF82">
    <property type="entry name" value="PHOSPHATIDYLETHANOLAMINE-BINDING PROTEIN 4"/>
    <property type="match status" value="1"/>
</dbReference>
<keyword evidence="4" id="KW-1185">Reference proteome</keyword>